<organism evidence="1 2">
    <name type="scientific">Sphingobacterium mizutaii</name>
    <dbReference type="NCBI Taxonomy" id="1010"/>
    <lineage>
        <taxon>Bacteria</taxon>
        <taxon>Pseudomonadati</taxon>
        <taxon>Bacteroidota</taxon>
        <taxon>Sphingobacteriia</taxon>
        <taxon>Sphingobacteriales</taxon>
        <taxon>Sphingobacteriaceae</taxon>
        <taxon>Sphingobacterium</taxon>
    </lineage>
</organism>
<dbReference type="EMBL" id="LT906468">
    <property type="protein sequence ID" value="SNV51852.1"/>
    <property type="molecule type" value="Genomic_DNA"/>
</dbReference>
<dbReference type="AlphaFoldDB" id="A0AAJ4XC34"/>
<gene>
    <name evidence="1" type="ORF">SAMEA4412673_02544</name>
</gene>
<dbReference type="KEGG" id="smiz:4412673_02544"/>
<dbReference type="Proteomes" id="UP000215355">
    <property type="component" value="Chromosome 1"/>
</dbReference>
<accession>A0AAJ4XC34</accession>
<sequence>MKIEYYAAGVFKTPLPWMMILAHPLIPSILVQKKQPLLGVALLSIE</sequence>
<evidence type="ECO:0000313" key="2">
    <source>
        <dbReference type="Proteomes" id="UP000215355"/>
    </source>
</evidence>
<name>A0AAJ4XC34_9SPHI</name>
<reference evidence="1 2" key="1">
    <citation type="submission" date="2017-06" db="EMBL/GenBank/DDBJ databases">
        <authorList>
            <consortium name="Pathogen Informatics"/>
        </authorList>
    </citation>
    <scope>NUCLEOTIDE SEQUENCE [LARGE SCALE GENOMIC DNA]</scope>
    <source>
        <strain evidence="1 2">NCTC12149</strain>
    </source>
</reference>
<evidence type="ECO:0000313" key="1">
    <source>
        <dbReference type="EMBL" id="SNV51852.1"/>
    </source>
</evidence>
<proteinExistence type="predicted"/>
<protein>
    <submittedName>
        <fullName evidence="1">Uncharacterized protein</fullName>
    </submittedName>
</protein>